<dbReference type="Proteomes" id="UP000198683">
    <property type="component" value="Unassembled WGS sequence"/>
</dbReference>
<evidence type="ECO:0000313" key="3">
    <source>
        <dbReference type="Proteomes" id="UP000198683"/>
    </source>
</evidence>
<evidence type="ECO:0000313" key="2">
    <source>
        <dbReference type="EMBL" id="SDJ76386.1"/>
    </source>
</evidence>
<reference evidence="2 3" key="1">
    <citation type="submission" date="2016-10" db="EMBL/GenBank/DDBJ databases">
        <authorList>
            <person name="de Groot N.N."/>
        </authorList>
    </citation>
    <scope>NUCLEOTIDE SEQUENCE [LARGE SCALE GENOMIC DNA]</scope>
    <source>
        <strain evidence="2 3">CGMCC 4.5681</strain>
    </source>
</reference>
<keyword evidence="3" id="KW-1185">Reference proteome</keyword>
<dbReference type="EMBL" id="FNFB01000003">
    <property type="protein sequence ID" value="SDJ76386.1"/>
    <property type="molecule type" value="Genomic_DNA"/>
</dbReference>
<organism evidence="2 3">
    <name type="scientific">Nonomuraea maritima</name>
    <dbReference type="NCBI Taxonomy" id="683260"/>
    <lineage>
        <taxon>Bacteria</taxon>
        <taxon>Bacillati</taxon>
        <taxon>Actinomycetota</taxon>
        <taxon>Actinomycetes</taxon>
        <taxon>Streptosporangiales</taxon>
        <taxon>Streptosporangiaceae</taxon>
        <taxon>Nonomuraea</taxon>
    </lineage>
</organism>
<proteinExistence type="predicted"/>
<feature type="region of interest" description="Disordered" evidence="1">
    <location>
        <begin position="1"/>
        <end position="27"/>
    </location>
</feature>
<dbReference type="OrthoDB" id="3602494at2"/>
<dbReference type="STRING" id="683260.SAMN05421874_103125"/>
<evidence type="ECO:0000256" key="1">
    <source>
        <dbReference type="SAM" id="MobiDB-lite"/>
    </source>
</evidence>
<dbReference type="InterPro" id="IPR001646">
    <property type="entry name" value="5peptide_repeat"/>
</dbReference>
<accession>A0A1G8WE26</accession>
<gene>
    <name evidence="2" type="ORF">SAMN05421874_103125</name>
</gene>
<sequence>MIRRWRSDDTEEWTAENQGSGRRSGIVRDSAPHNCRLSTRTIERPNLDAAVCGYHPFMDWVTCAYSSACTGVASRPSGYCLAHLSPEHLDATLRGISPGRLLDLRGTTLSSDLFSRVLDAARGRPGRTRMERATFTGDVRLAEVTFSGDVTLDGARFERLASFFGARFEGNVSLADARFARELSFHGVPVLGHLSLDRAVMARDALFSQADLSHGLSCERARFDGYATFDGARLGAGAVFRGARFGRTLSFRKVTGHAAFDAAHFAADAYLSATGRLSAARARADGALDVTVARCGVDLRGVEVTGPATVRLTDAQADLEGAVLRGPATVTGRGASSLTSLRQVSAADLSLRTLDLSACRFAGLVHPSGVRVKDCTFALTPRGMRVSLRWPMLRWFSRRRALADEQSMRAPAGPDASADGLAALYAGLRAGDRATATDFAYAAAEMRRRAAHQRWPSLLWTLAAHVPRAGRTGAWLAVLAAVAAAALLWGSAPHAGVRPHLPNPAIRR</sequence>
<dbReference type="AlphaFoldDB" id="A0A1G8WE26"/>
<protein>
    <submittedName>
        <fullName evidence="2">Pentapeptide repeat-containing protein</fullName>
    </submittedName>
</protein>
<dbReference type="Pfam" id="PF13576">
    <property type="entry name" value="Pentapeptide_3"/>
    <property type="match status" value="1"/>
</dbReference>
<name>A0A1G8WE26_9ACTN</name>